<evidence type="ECO:0000256" key="4">
    <source>
        <dbReference type="ARBA" id="ARBA00022801"/>
    </source>
</evidence>
<dbReference type="Pfam" id="PF13650">
    <property type="entry name" value="Asp_protease_2"/>
    <property type="match status" value="1"/>
</dbReference>
<comment type="similarity">
    <text evidence="1">Belongs to the DDI1 family.</text>
</comment>
<dbReference type="InterPro" id="IPR021109">
    <property type="entry name" value="Peptidase_aspartic_dom_sf"/>
</dbReference>
<evidence type="ECO:0000256" key="5">
    <source>
        <dbReference type="SAM" id="SignalP"/>
    </source>
</evidence>
<dbReference type="RefSeq" id="WP_182995575.1">
    <property type="nucleotide sequence ID" value="NZ_JABEQJ010000001.1"/>
</dbReference>
<dbReference type="SUPFAM" id="SSF50630">
    <property type="entry name" value="Acid proteases"/>
    <property type="match status" value="2"/>
</dbReference>
<evidence type="ECO:0000256" key="1">
    <source>
        <dbReference type="ARBA" id="ARBA00009136"/>
    </source>
</evidence>
<dbReference type="InterPro" id="IPR034122">
    <property type="entry name" value="Retropepsin-like_bacterial"/>
</dbReference>
<protein>
    <recommendedName>
        <fullName evidence="6">Peptidase A2 domain-containing protein</fullName>
    </recommendedName>
</protein>
<dbReference type="CDD" id="cd05483">
    <property type="entry name" value="retropepsin_like_bacteria"/>
    <property type="match status" value="1"/>
</dbReference>
<evidence type="ECO:0000313" key="8">
    <source>
        <dbReference type="Proteomes" id="UP000589085"/>
    </source>
</evidence>
<evidence type="ECO:0000256" key="2">
    <source>
        <dbReference type="ARBA" id="ARBA00022670"/>
    </source>
</evidence>
<keyword evidence="3" id="KW-0064">Aspartyl protease</keyword>
<dbReference type="AlphaFoldDB" id="A0A7W4I9E7"/>
<dbReference type="EMBL" id="JABEQJ010000001">
    <property type="protein sequence ID" value="MBB2158708.1"/>
    <property type="molecule type" value="Genomic_DNA"/>
</dbReference>
<feature type="domain" description="Peptidase A2" evidence="6">
    <location>
        <begin position="199"/>
        <end position="279"/>
    </location>
</feature>
<dbReference type="PANTHER" id="PTHR12917:SF1">
    <property type="entry name" value="AT13091P"/>
    <property type="match status" value="1"/>
</dbReference>
<accession>A0A7W4I9E7</accession>
<feature type="signal peptide" evidence="5">
    <location>
        <begin position="1"/>
        <end position="20"/>
    </location>
</feature>
<organism evidence="7 8">
    <name type="scientific">Gluconacetobacter sacchari</name>
    <dbReference type="NCBI Taxonomy" id="92759"/>
    <lineage>
        <taxon>Bacteria</taxon>
        <taxon>Pseudomonadati</taxon>
        <taxon>Pseudomonadota</taxon>
        <taxon>Alphaproteobacteria</taxon>
        <taxon>Acetobacterales</taxon>
        <taxon>Acetobacteraceae</taxon>
        <taxon>Gluconacetobacter</taxon>
    </lineage>
</organism>
<feature type="chain" id="PRO_5031473378" description="Peptidase A2 domain-containing protein" evidence="5">
    <location>
        <begin position="21"/>
        <end position="317"/>
    </location>
</feature>
<dbReference type="Proteomes" id="UP000589085">
    <property type="component" value="Unassembled WGS sequence"/>
</dbReference>
<dbReference type="Pfam" id="PF13975">
    <property type="entry name" value="gag-asp_proteas"/>
    <property type="match status" value="1"/>
</dbReference>
<reference evidence="7 8" key="1">
    <citation type="submission" date="2020-04" db="EMBL/GenBank/DDBJ databases">
        <title>Description of novel Gluconacetobacter.</title>
        <authorList>
            <person name="Sombolestani A."/>
        </authorList>
    </citation>
    <scope>NUCLEOTIDE SEQUENCE [LARGE SCALE GENOMIC DNA]</scope>
    <source>
        <strain evidence="7 8">LMG 19747</strain>
    </source>
</reference>
<comment type="caution">
    <text evidence="7">The sequence shown here is derived from an EMBL/GenBank/DDBJ whole genome shotgun (WGS) entry which is preliminary data.</text>
</comment>
<dbReference type="GO" id="GO:0004190">
    <property type="term" value="F:aspartic-type endopeptidase activity"/>
    <property type="evidence" value="ECO:0007669"/>
    <property type="project" value="UniProtKB-KW"/>
</dbReference>
<dbReference type="PROSITE" id="PS50175">
    <property type="entry name" value="ASP_PROT_RETROV"/>
    <property type="match status" value="1"/>
</dbReference>
<keyword evidence="4" id="KW-0378">Hydrolase</keyword>
<sequence length="317" mass="34221">MFRFQRWLLLCIPLCLAACADDGSCAIATIGDLEVLNTRGSPIVRASVNGHPVAFIVDTGAVASSVWPQQVDRLDLSSSFRQVRLRGTGGETTGTVVTASAMGLGAATTSDVTFVAVGRLMNGRTIDGLPIVGLFGADFLSNYDVVFDLPDHRINLYGIHGCKGLIPRWSGTFYKVPTGYSGTDESKIIVRIKLNGHPIDAILDSGAQGTLIAADDARAAGVRKADMASDRKGIGFGIDDEKLERFMHRFDSLELGPFHYSHPFLSVGETTQSLLGAEFLRHNRVWIPRSRDWIYVQPVATHRLAVAPATPARNTPG</sequence>
<evidence type="ECO:0000259" key="6">
    <source>
        <dbReference type="PROSITE" id="PS50175"/>
    </source>
</evidence>
<evidence type="ECO:0000256" key="3">
    <source>
        <dbReference type="ARBA" id="ARBA00022750"/>
    </source>
</evidence>
<proteinExistence type="inferred from homology"/>
<keyword evidence="2" id="KW-0645">Protease</keyword>
<name>A0A7W4I9E7_9PROT</name>
<keyword evidence="5" id="KW-0732">Signal</keyword>
<dbReference type="InterPro" id="IPR001995">
    <property type="entry name" value="Peptidase_A2_cat"/>
</dbReference>
<evidence type="ECO:0000313" key="7">
    <source>
        <dbReference type="EMBL" id="MBB2158708.1"/>
    </source>
</evidence>
<dbReference type="PANTHER" id="PTHR12917">
    <property type="entry name" value="ASPARTYL PROTEASE DDI-RELATED"/>
    <property type="match status" value="1"/>
</dbReference>
<dbReference type="Gene3D" id="2.40.70.10">
    <property type="entry name" value="Acid Proteases"/>
    <property type="match status" value="2"/>
</dbReference>
<dbReference type="GO" id="GO:0006508">
    <property type="term" value="P:proteolysis"/>
    <property type="evidence" value="ECO:0007669"/>
    <property type="project" value="UniProtKB-KW"/>
</dbReference>
<gene>
    <name evidence="7" type="ORF">HLH48_00690</name>
</gene>